<keyword evidence="2" id="KW-0539">Nucleus</keyword>
<dbReference type="EMBL" id="NKXS01002026">
    <property type="protein sequence ID" value="PIN15676.1"/>
    <property type="molecule type" value="Genomic_DNA"/>
</dbReference>
<evidence type="ECO:0000313" key="5">
    <source>
        <dbReference type="Proteomes" id="UP000231279"/>
    </source>
</evidence>
<dbReference type="STRING" id="429701.A0A2G9HDT0"/>
<proteinExistence type="predicted"/>
<comment type="subcellular location">
    <subcellularLocation>
        <location evidence="1">Nucleus</location>
    </subcellularLocation>
</comment>
<comment type="caution">
    <text evidence="4">The sequence shown here is derived from an EMBL/GenBank/DDBJ whole genome shotgun (WGS) entry which is preliminary data.</text>
</comment>
<feature type="region of interest" description="Disordered" evidence="3">
    <location>
        <begin position="1"/>
        <end position="84"/>
    </location>
</feature>
<dbReference type="Proteomes" id="UP000231279">
    <property type="component" value="Unassembled WGS sequence"/>
</dbReference>
<dbReference type="OrthoDB" id="913112at2759"/>
<feature type="compositionally biased region" description="Acidic residues" evidence="3">
    <location>
        <begin position="48"/>
        <end position="63"/>
    </location>
</feature>
<feature type="compositionally biased region" description="Basic and acidic residues" evidence="3">
    <location>
        <begin position="18"/>
        <end position="36"/>
    </location>
</feature>
<evidence type="ECO:0000256" key="3">
    <source>
        <dbReference type="SAM" id="MobiDB-lite"/>
    </source>
</evidence>
<organism evidence="4 5">
    <name type="scientific">Handroanthus impetiginosus</name>
    <dbReference type="NCBI Taxonomy" id="429701"/>
    <lineage>
        <taxon>Eukaryota</taxon>
        <taxon>Viridiplantae</taxon>
        <taxon>Streptophyta</taxon>
        <taxon>Embryophyta</taxon>
        <taxon>Tracheophyta</taxon>
        <taxon>Spermatophyta</taxon>
        <taxon>Magnoliopsida</taxon>
        <taxon>eudicotyledons</taxon>
        <taxon>Gunneridae</taxon>
        <taxon>Pentapetalae</taxon>
        <taxon>asterids</taxon>
        <taxon>lamiids</taxon>
        <taxon>Lamiales</taxon>
        <taxon>Bignoniaceae</taxon>
        <taxon>Crescentiina</taxon>
        <taxon>Tabebuia alliance</taxon>
        <taxon>Handroanthus</taxon>
    </lineage>
</organism>
<dbReference type="PANTHER" id="PTHR33172">
    <property type="entry name" value="OS08G0516900 PROTEIN"/>
    <property type="match status" value="1"/>
</dbReference>
<evidence type="ECO:0000256" key="1">
    <source>
        <dbReference type="ARBA" id="ARBA00004123"/>
    </source>
</evidence>
<keyword evidence="5" id="KW-1185">Reference proteome</keyword>
<dbReference type="PANTHER" id="PTHR33172:SF29">
    <property type="entry name" value="OS06G0559400 PROTEIN"/>
    <property type="match status" value="1"/>
</dbReference>
<reference evidence="5" key="1">
    <citation type="journal article" date="2018" name="Gigascience">
        <title>Genome assembly of the Pink Ipe (Handroanthus impetiginosus, Bignoniaceae), a highly valued, ecologically keystone Neotropical timber forest tree.</title>
        <authorList>
            <person name="Silva-Junior O.B."/>
            <person name="Grattapaglia D."/>
            <person name="Novaes E."/>
            <person name="Collevatti R.G."/>
        </authorList>
    </citation>
    <scope>NUCLEOTIDE SEQUENCE [LARGE SCALE GENOMIC DNA]</scope>
    <source>
        <strain evidence="5">cv. UFG-1</strain>
    </source>
</reference>
<dbReference type="AlphaFoldDB" id="A0A2G9HDT0"/>
<dbReference type="GO" id="GO:0005634">
    <property type="term" value="C:nucleus"/>
    <property type="evidence" value="ECO:0007669"/>
    <property type="project" value="UniProtKB-SubCell"/>
</dbReference>
<evidence type="ECO:0000313" key="4">
    <source>
        <dbReference type="EMBL" id="PIN15676.1"/>
    </source>
</evidence>
<name>A0A2G9HDT0_9LAMI</name>
<dbReference type="InterPro" id="IPR051992">
    <property type="entry name" value="OxStress_Response_Reg"/>
</dbReference>
<feature type="compositionally biased region" description="Basic residues" evidence="3">
    <location>
        <begin position="161"/>
        <end position="171"/>
    </location>
</feature>
<gene>
    <name evidence="4" type="ORF">CDL12_11673</name>
</gene>
<feature type="compositionally biased region" description="Polar residues" evidence="3">
    <location>
        <begin position="1"/>
        <end position="15"/>
    </location>
</feature>
<evidence type="ECO:0000256" key="2">
    <source>
        <dbReference type="ARBA" id="ARBA00023242"/>
    </source>
</evidence>
<dbReference type="GO" id="GO:0006950">
    <property type="term" value="P:response to stress"/>
    <property type="evidence" value="ECO:0007669"/>
    <property type="project" value="UniProtKB-ARBA"/>
</dbReference>
<sequence length="195" mass="21711">MSLNMESLFNPQSTYGIMDEKQVMGQDFDDHNHHVSDSWSSSSSINGVEEEDDDGDDEEEEVESCVSSSCSSPPTSPTSLSTPLQDMSSLLLQLPIKRGLSRHYNGKSQSFTSLSNVGCLEDLAKKENPLNKKLKTCKSYGGLSRNHTCSRLIAKKSSNNHNHRNHHHHNNRPPIPPPHRSISTSSFTHQTRLVV</sequence>
<feature type="compositionally biased region" description="Low complexity" evidence="3">
    <location>
        <begin position="64"/>
        <end position="79"/>
    </location>
</feature>
<protein>
    <submittedName>
        <fullName evidence="4">Uncharacterized protein</fullName>
    </submittedName>
</protein>
<feature type="region of interest" description="Disordered" evidence="3">
    <location>
        <begin position="159"/>
        <end position="195"/>
    </location>
</feature>
<accession>A0A2G9HDT0</accession>